<feature type="region of interest" description="Disordered" evidence="1">
    <location>
        <begin position="1"/>
        <end position="23"/>
    </location>
</feature>
<evidence type="ECO:0000256" key="1">
    <source>
        <dbReference type="SAM" id="MobiDB-lite"/>
    </source>
</evidence>
<protein>
    <submittedName>
        <fullName evidence="3">GlyGly-CTERM sorting domain-containing protein</fullName>
    </submittedName>
</protein>
<comment type="caution">
    <text evidence="3">The sequence shown here is derived from an EMBL/GenBank/DDBJ whole genome shotgun (WGS) entry which is preliminary data.</text>
</comment>
<evidence type="ECO:0000259" key="2">
    <source>
        <dbReference type="Pfam" id="PF17766"/>
    </source>
</evidence>
<name>A0ABT2VLJ7_9ALTE</name>
<dbReference type="EMBL" id="JAOTJC010000006">
    <property type="protein sequence ID" value="MCU7554187.1"/>
    <property type="molecule type" value="Genomic_DNA"/>
</dbReference>
<dbReference type="InterPro" id="IPR013783">
    <property type="entry name" value="Ig-like_fold"/>
</dbReference>
<dbReference type="Gene3D" id="2.60.40.2310">
    <property type="match status" value="1"/>
</dbReference>
<dbReference type="NCBIfam" id="TIGR03501">
    <property type="entry name" value="GlyGly_CTERM"/>
    <property type="match status" value="1"/>
</dbReference>
<organism evidence="3 4">
    <name type="scientific">Alteromonas salexigens</name>
    <dbReference type="NCBI Taxonomy" id="2982530"/>
    <lineage>
        <taxon>Bacteria</taxon>
        <taxon>Pseudomonadati</taxon>
        <taxon>Pseudomonadota</taxon>
        <taxon>Gammaproteobacteria</taxon>
        <taxon>Alteromonadales</taxon>
        <taxon>Alteromonadaceae</taxon>
        <taxon>Alteromonas/Salinimonas group</taxon>
        <taxon>Alteromonas</taxon>
    </lineage>
</organism>
<dbReference type="Gene3D" id="2.60.40.10">
    <property type="entry name" value="Immunoglobulins"/>
    <property type="match status" value="1"/>
</dbReference>
<gene>
    <name evidence="3" type="ORF">OCL06_06225</name>
</gene>
<accession>A0ABT2VLJ7</accession>
<dbReference type="Pfam" id="PF17766">
    <property type="entry name" value="fn3_6"/>
    <property type="match status" value="1"/>
</dbReference>
<feature type="domain" description="Subtilisin-like protease fibronectin type-III" evidence="2">
    <location>
        <begin position="22"/>
        <end position="109"/>
    </location>
</feature>
<dbReference type="Gene3D" id="2.60.120.380">
    <property type="match status" value="1"/>
</dbReference>
<dbReference type="InterPro" id="IPR041469">
    <property type="entry name" value="Subtilisin-like_FN3"/>
</dbReference>
<sequence length="896" mass="94732">MDETDDNYSGADPALGGEPRTLNIPSITDNNCVGRCSWKRTVTATKDGSWSVEGVSISEGLSITVTPATFDLAAGESQELTIDIDAFGAESDVWSFGSINLTSSVSPDLHLPVSIVASNGNIPDSFDFKAHRNQDSYLIEDVMAVEITNFQSVSYGLTKATLTEGSVTQDSDNSDYLDDLEDGLSITTVEVPENAVRLTATTMESTSPDLDLFIVHDVNGDGIPQEEEVVGFSASASAEEYVNVEMPEAGNYWIIVQNWSASSEGATDTFTLAHALVDSEPGDGLSIEAPSAVPQLTEFDMRLTWDLDDASEGDIFFGAIALGTDEENATNLGVIPVDIVRGMADVYVTSPTTERVNPGDTQEFAVNVMANFTPEDRIYDVSLTLPEGVTLVEGSVSSEGIVDGDTISWTVEQESLLGVEPTYTITTNATDAMCMNPEFGQGNGGYIDLAGFGIGFSALDGDTVDATFSIPGYFLGELYGSMTVTDDGFITFGNGTGSAPWINQNMPDSELPNGVVAPYWRDQELDVANGSGVSVATAGPNYTIVEWDNMKFYGIGDSYADIADYQVVFVNNATESQPNIIYSYTDVEHELGAVLPVSIGYENATGTAGQTPIYSEYSGSGAAGDFETTIVEGAQFCMYLNDVSDAPTQLTFSVTVDENNTGGPIQMMAMSEVTNIPGAGSAVSPIYEGVQVEGPPQVTIDGEVEASLEVVELRELPLPGLVVEPNGDKVDITWKQVGGPPAVIAGNGLQEAILMAPEVEEDTLIVLELTAEDSNGNEATAIANVMVKNNLPPEISVTAPTTIGEGETITITASATDPENDNVTFTINGVPGSTYSTSAPGTNSETTVAFEVVASDGLNTTTETVSVIVTDKSGGSMGWLALLLVPVAFLRRRKFH</sequence>
<dbReference type="InterPro" id="IPR020008">
    <property type="entry name" value="GlyGly_CTERM"/>
</dbReference>
<dbReference type="Proteomes" id="UP001209257">
    <property type="component" value="Unassembled WGS sequence"/>
</dbReference>
<evidence type="ECO:0000313" key="3">
    <source>
        <dbReference type="EMBL" id="MCU7554187.1"/>
    </source>
</evidence>
<reference evidence="4" key="1">
    <citation type="submission" date="2023-07" db="EMBL/GenBank/DDBJ databases">
        <title>Study on multiphase classification of strain Alteromonas salexigens isolated from the Yellow Sea.</title>
        <authorList>
            <person name="Sun L."/>
        </authorList>
    </citation>
    <scope>NUCLEOTIDE SEQUENCE [LARGE SCALE GENOMIC DNA]</scope>
    <source>
        <strain evidence="4">ASW11-19</strain>
    </source>
</reference>
<evidence type="ECO:0000313" key="4">
    <source>
        <dbReference type="Proteomes" id="UP001209257"/>
    </source>
</evidence>
<proteinExistence type="predicted"/>
<keyword evidence="4" id="KW-1185">Reference proteome</keyword>